<dbReference type="HOGENOM" id="CLU_132513_0_0_4"/>
<sequence length="163" mass="18162">MCCISPMRAALGGAVPRRSRGRRRPLRGRAANGPRVRTCAVARSIFLGGRFRSVRAMHCARARRRSSAVRRGSNVRRRPSSIRCTRNEMARRNRNGILIDFSSFVAREAFPLTRSTDAEPACVGRADRREPSCEAEFAEGVSPGRCRAAWRLSRFFLVSGSVP</sequence>
<proteinExistence type="predicted"/>
<protein>
    <submittedName>
        <fullName evidence="1">Uncharacterized protein</fullName>
    </submittedName>
</protein>
<dbReference type="Proteomes" id="UP000006693">
    <property type="component" value="Chromosome 2"/>
</dbReference>
<organism evidence="1 2">
    <name type="scientific">Burkholderia mallei (strain ATCC 23344)</name>
    <dbReference type="NCBI Taxonomy" id="243160"/>
    <lineage>
        <taxon>Bacteria</taxon>
        <taxon>Pseudomonadati</taxon>
        <taxon>Pseudomonadota</taxon>
        <taxon>Betaproteobacteria</taxon>
        <taxon>Burkholderiales</taxon>
        <taxon>Burkholderiaceae</taxon>
        <taxon>Burkholderia</taxon>
        <taxon>pseudomallei group</taxon>
    </lineage>
</organism>
<dbReference type="KEGG" id="bma:BMAA0151"/>
<evidence type="ECO:0000313" key="1">
    <source>
        <dbReference type="EMBL" id="AAU46294.1"/>
    </source>
</evidence>
<gene>
    <name evidence="1" type="ordered locus">BMAA0151</name>
</gene>
<reference evidence="1 2" key="1">
    <citation type="journal article" date="2004" name="Proc. Natl. Acad. Sci. U.S.A.">
        <title>Structural flexibility in the Burkholderia mallei genome.</title>
        <authorList>
            <person name="Nierman W.C."/>
            <person name="DeShazer D."/>
            <person name="Kim H.S."/>
            <person name="Tettelin H."/>
            <person name="Nelson K.E."/>
            <person name="Feldblyum T."/>
            <person name="Ulrich R.L."/>
            <person name="Ronning C.M."/>
            <person name="Brinkac L.M."/>
            <person name="Daugherty S.C."/>
            <person name="Davidsen T.D."/>
            <person name="Deboy R.T."/>
            <person name="Dimitrov G."/>
            <person name="Dodson R.J."/>
            <person name="Durkin A.S."/>
            <person name="Gwinn M.L."/>
            <person name="Haft D.H."/>
            <person name="Khouri H."/>
            <person name="Kolonay J.F."/>
            <person name="Madupu R."/>
            <person name="Mohammoud Y."/>
            <person name="Nelson W.C."/>
            <person name="Radune D."/>
            <person name="Romero C.M."/>
            <person name="Sarria S."/>
            <person name="Selengut J."/>
            <person name="Shamblin C."/>
            <person name="Sullivan S.A."/>
            <person name="White O."/>
            <person name="Yu Y."/>
            <person name="Zafar N."/>
            <person name="Zhou L."/>
            <person name="Fraser C.M."/>
        </authorList>
    </citation>
    <scope>NUCLEOTIDE SEQUENCE [LARGE SCALE GENOMIC DNA]</scope>
    <source>
        <strain evidence="1 2">ATCC 23344</strain>
    </source>
</reference>
<keyword evidence="2" id="KW-1185">Reference proteome</keyword>
<accession>A0A0H2WBE9</accession>
<dbReference type="EMBL" id="CP000011">
    <property type="protein sequence ID" value="AAU46294.1"/>
    <property type="molecule type" value="Genomic_DNA"/>
</dbReference>
<dbReference type="AlphaFoldDB" id="A0A0H2WBE9"/>
<name>A0A0H2WBE9_BURMA</name>
<evidence type="ECO:0000313" key="2">
    <source>
        <dbReference type="Proteomes" id="UP000006693"/>
    </source>
</evidence>